<name>A0A0A9DA36_ARUDO</name>
<reference evidence="1" key="2">
    <citation type="journal article" date="2015" name="Data Brief">
        <title>Shoot transcriptome of the giant reed, Arundo donax.</title>
        <authorList>
            <person name="Barrero R.A."/>
            <person name="Guerrero F.D."/>
            <person name="Moolhuijzen P."/>
            <person name="Goolsby J.A."/>
            <person name="Tidwell J."/>
            <person name="Bellgard S.E."/>
            <person name="Bellgard M.I."/>
        </authorList>
    </citation>
    <scope>NUCLEOTIDE SEQUENCE</scope>
    <source>
        <tissue evidence="1">Shoot tissue taken approximately 20 cm above the soil surface</tissue>
    </source>
</reference>
<reference evidence="1" key="1">
    <citation type="submission" date="2014-09" db="EMBL/GenBank/DDBJ databases">
        <authorList>
            <person name="Magalhaes I.L.F."/>
            <person name="Oliveira U."/>
            <person name="Santos F.R."/>
            <person name="Vidigal T.H.D.A."/>
            <person name="Brescovit A.D."/>
            <person name="Santos A.J."/>
        </authorList>
    </citation>
    <scope>NUCLEOTIDE SEQUENCE</scope>
    <source>
        <tissue evidence="1">Shoot tissue taken approximately 20 cm above the soil surface</tissue>
    </source>
</reference>
<dbReference type="AlphaFoldDB" id="A0A0A9DA36"/>
<evidence type="ECO:0000313" key="1">
    <source>
        <dbReference type="EMBL" id="JAD84656.1"/>
    </source>
</evidence>
<sequence length="72" mass="8151">MTGAARRPSPALPLPLYRQCSIDDRPCRVPSLDDCSLLGPHGKNTQSSLGFEFHCARLPPFWNVLMQMLYLY</sequence>
<organism evidence="1">
    <name type="scientific">Arundo donax</name>
    <name type="common">Giant reed</name>
    <name type="synonym">Donax arundinaceus</name>
    <dbReference type="NCBI Taxonomy" id="35708"/>
    <lineage>
        <taxon>Eukaryota</taxon>
        <taxon>Viridiplantae</taxon>
        <taxon>Streptophyta</taxon>
        <taxon>Embryophyta</taxon>
        <taxon>Tracheophyta</taxon>
        <taxon>Spermatophyta</taxon>
        <taxon>Magnoliopsida</taxon>
        <taxon>Liliopsida</taxon>
        <taxon>Poales</taxon>
        <taxon>Poaceae</taxon>
        <taxon>PACMAD clade</taxon>
        <taxon>Arundinoideae</taxon>
        <taxon>Arundineae</taxon>
        <taxon>Arundo</taxon>
    </lineage>
</organism>
<accession>A0A0A9DA36</accession>
<protein>
    <submittedName>
        <fullName evidence="1">Uncharacterized protein</fullName>
    </submittedName>
</protein>
<proteinExistence type="predicted"/>
<dbReference type="EMBL" id="GBRH01213239">
    <property type="protein sequence ID" value="JAD84656.1"/>
    <property type="molecule type" value="Transcribed_RNA"/>
</dbReference>